<dbReference type="EMBL" id="CP006272">
    <property type="protein sequence ID" value="AGZ41393.1"/>
    <property type="molecule type" value="Genomic_DNA"/>
</dbReference>
<dbReference type="STRING" id="1246995.AFR_15555"/>
<reference evidence="1 2" key="1">
    <citation type="journal article" date="2014" name="J. Biotechnol.">
        <title>Complete genome sequence of the actinobacterium Actinoplanes friuliensis HAG 010964, producer of the lipopeptide antibiotic friulimycin.</title>
        <authorList>
            <person name="Ruckert C."/>
            <person name="Szczepanowski R."/>
            <person name="Albersmeier A."/>
            <person name="Goesmann A."/>
            <person name="Fischer N."/>
            <person name="Steinkamper A."/>
            <person name="Puhler A."/>
            <person name="Biener R."/>
            <person name="Schwartz D."/>
            <person name="Kalinowski J."/>
        </authorList>
    </citation>
    <scope>NUCLEOTIDE SEQUENCE [LARGE SCALE GENOMIC DNA]</scope>
    <source>
        <strain evidence="1 2">DSM 7358</strain>
    </source>
</reference>
<dbReference type="RefSeq" id="WP_023361452.1">
    <property type="nucleotide sequence ID" value="NC_022657.1"/>
</dbReference>
<dbReference type="Gene3D" id="3.40.109.10">
    <property type="entry name" value="NADH Oxidase"/>
    <property type="match status" value="1"/>
</dbReference>
<dbReference type="PATRIC" id="fig|1246995.3.peg.3159"/>
<dbReference type="HOGENOM" id="CLU_051479_3_0_11"/>
<dbReference type="InterPro" id="IPR000415">
    <property type="entry name" value="Nitroreductase-like"/>
</dbReference>
<organism evidence="1 2">
    <name type="scientific">Actinoplanes friuliensis DSM 7358</name>
    <dbReference type="NCBI Taxonomy" id="1246995"/>
    <lineage>
        <taxon>Bacteria</taxon>
        <taxon>Bacillati</taxon>
        <taxon>Actinomycetota</taxon>
        <taxon>Actinomycetes</taxon>
        <taxon>Micromonosporales</taxon>
        <taxon>Micromonosporaceae</taxon>
        <taxon>Actinoplanes</taxon>
    </lineage>
</organism>
<accession>U5VWL0</accession>
<name>U5VWL0_9ACTN</name>
<dbReference type="KEGG" id="afs:AFR_15555"/>
<keyword evidence="2" id="KW-1185">Reference proteome</keyword>
<evidence type="ECO:0000313" key="1">
    <source>
        <dbReference type="EMBL" id="AGZ41393.1"/>
    </source>
</evidence>
<gene>
    <name evidence="1" type="ORF">AFR_15555</name>
</gene>
<dbReference type="Proteomes" id="UP000017746">
    <property type="component" value="Chromosome"/>
</dbReference>
<protein>
    <submittedName>
        <fullName evidence="1">Nitroreductase</fullName>
    </submittedName>
</protein>
<dbReference type="GO" id="GO:0016491">
    <property type="term" value="F:oxidoreductase activity"/>
    <property type="evidence" value="ECO:0007669"/>
    <property type="project" value="InterPro"/>
</dbReference>
<dbReference type="AlphaFoldDB" id="U5VWL0"/>
<dbReference type="OrthoDB" id="8156917at2"/>
<proteinExistence type="predicted"/>
<dbReference type="eggNOG" id="COG0778">
    <property type="taxonomic scope" value="Bacteria"/>
</dbReference>
<sequence>MSWVEEFRAHEAIYRRAPSAHNTQPWTLEYRADEIVIGIDPARALPGSDPGGRDLRLGLGAFVETCLIVAADAGLSVTYDSRRLLAAPSPYVTPFTAADVSARRVARGAYRPGVVSTAGLEPGLVHVPSRDLADDLAVADRWMFSTPRVALELRDWLRLDPGDPRYRLDGLTDRALELSRGEARVLASALRAYPVTRRLGLAALLAASGRNLLRYDGSVLVLTGDVSLDAGRRLLRTWLTLGRSGLAVHPLSQLLDCPATAARLAARVGATPLAVFRVGVPLHEPVRSARRP</sequence>
<evidence type="ECO:0000313" key="2">
    <source>
        <dbReference type="Proteomes" id="UP000017746"/>
    </source>
</evidence>